<reference evidence="1" key="1">
    <citation type="submission" date="2020-05" db="EMBL/GenBank/DDBJ databases">
        <authorList>
            <person name="Chiriac C."/>
            <person name="Salcher M."/>
            <person name="Ghai R."/>
            <person name="Kavagutti S V."/>
        </authorList>
    </citation>
    <scope>NUCLEOTIDE SEQUENCE</scope>
</reference>
<accession>A0A6J6XZH7</accession>
<sequence length="55" mass="5847">MAGSVIARHAGAIEDERDTGLVKSRVHQDLIQSTVKEGGVHRNDGMQPTHGHSGC</sequence>
<dbReference type="EMBL" id="CAFAAK010000104">
    <property type="protein sequence ID" value="CAB4800566.1"/>
    <property type="molecule type" value="Genomic_DNA"/>
</dbReference>
<dbReference type="AlphaFoldDB" id="A0A6J6XZH7"/>
<name>A0A6J6XZH7_9ZZZZ</name>
<proteinExistence type="predicted"/>
<protein>
    <submittedName>
        <fullName evidence="1">Unannotated protein</fullName>
    </submittedName>
</protein>
<gene>
    <name evidence="1" type="ORF">UFOPK3024_00581</name>
</gene>
<organism evidence="1">
    <name type="scientific">freshwater metagenome</name>
    <dbReference type="NCBI Taxonomy" id="449393"/>
    <lineage>
        <taxon>unclassified sequences</taxon>
        <taxon>metagenomes</taxon>
        <taxon>ecological metagenomes</taxon>
    </lineage>
</organism>
<evidence type="ECO:0000313" key="1">
    <source>
        <dbReference type="EMBL" id="CAB4800566.1"/>
    </source>
</evidence>